<sequence length="129" mass="13419">MPDHALQPENPSNTRILIVEDEALLAYALEELLIHDGFTIAGVAGRLEAALDIIATGNCDAAILDANLAGTSSAPAATALTALGVPFIVVSGYSAAQLQEVSFEGAIHLQKPCDINALTAALRELLKTR</sequence>
<dbReference type="GO" id="GO:0000160">
    <property type="term" value="P:phosphorelay signal transduction system"/>
    <property type="evidence" value="ECO:0007669"/>
    <property type="project" value="InterPro"/>
</dbReference>
<dbReference type="Gene3D" id="3.40.50.2300">
    <property type="match status" value="1"/>
</dbReference>
<evidence type="ECO:0000256" key="2">
    <source>
        <dbReference type="PROSITE-ProRule" id="PRU00169"/>
    </source>
</evidence>
<keyword evidence="5" id="KW-1185">Reference proteome</keyword>
<dbReference type="InterPro" id="IPR001789">
    <property type="entry name" value="Sig_transdc_resp-reg_receiver"/>
</dbReference>
<dbReference type="STRING" id="715226.ABI_34970"/>
<dbReference type="RefSeq" id="WP_006274279.1">
    <property type="nucleotide sequence ID" value="NZ_GL883079.1"/>
</dbReference>
<feature type="modified residue" description="4-aspartylphosphate" evidence="2">
    <location>
        <position position="65"/>
    </location>
</feature>
<dbReference type="OrthoDB" id="582170at2"/>
<evidence type="ECO:0000256" key="1">
    <source>
        <dbReference type="ARBA" id="ARBA00022553"/>
    </source>
</evidence>
<evidence type="ECO:0000313" key="5">
    <source>
        <dbReference type="Proteomes" id="UP000006512"/>
    </source>
</evidence>
<dbReference type="SUPFAM" id="SSF52172">
    <property type="entry name" value="CheY-like"/>
    <property type="match status" value="1"/>
</dbReference>
<organism evidence="4 5">
    <name type="scientific">Asticcacaulis biprosthecium C19</name>
    <dbReference type="NCBI Taxonomy" id="715226"/>
    <lineage>
        <taxon>Bacteria</taxon>
        <taxon>Pseudomonadati</taxon>
        <taxon>Pseudomonadota</taxon>
        <taxon>Alphaproteobacteria</taxon>
        <taxon>Caulobacterales</taxon>
        <taxon>Caulobacteraceae</taxon>
        <taxon>Asticcacaulis</taxon>
    </lineage>
</organism>
<dbReference type="SMART" id="SM00448">
    <property type="entry name" value="REC"/>
    <property type="match status" value="1"/>
</dbReference>
<dbReference type="PANTHER" id="PTHR44591:SF24">
    <property type="entry name" value="PROTEIN-GLUTAMATE METHYLESTERASE_PROTEIN-GLUTAMINE GLUTAMINASE 1"/>
    <property type="match status" value="1"/>
</dbReference>
<accession>F4QQI8</accession>
<name>F4QQI8_9CAUL</name>
<reference evidence="5" key="1">
    <citation type="submission" date="2011-03" db="EMBL/GenBank/DDBJ databases">
        <title>Draft genome sequence of Brevundimonas diminuta.</title>
        <authorList>
            <person name="Brown P.J.B."/>
            <person name="Buechlein A."/>
            <person name="Hemmerich C."/>
            <person name="Brun Y.V."/>
        </authorList>
    </citation>
    <scope>NUCLEOTIDE SEQUENCE [LARGE SCALE GENOMIC DNA]</scope>
    <source>
        <strain evidence="5">C19</strain>
    </source>
</reference>
<dbReference type="AlphaFoldDB" id="F4QQI8"/>
<keyword evidence="1 2" id="KW-0597">Phosphoprotein</keyword>
<dbReference type="eggNOG" id="COG0784">
    <property type="taxonomic scope" value="Bacteria"/>
</dbReference>
<protein>
    <submittedName>
        <fullName evidence="4">Response regulator</fullName>
    </submittedName>
</protein>
<gene>
    <name evidence="4" type="ORF">ABI_34970</name>
</gene>
<evidence type="ECO:0000259" key="3">
    <source>
        <dbReference type="PROSITE" id="PS50110"/>
    </source>
</evidence>
<dbReference type="InterPro" id="IPR011006">
    <property type="entry name" value="CheY-like_superfamily"/>
</dbReference>
<evidence type="ECO:0000313" key="4">
    <source>
        <dbReference type="EMBL" id="EGF90475.1"/>
    </source>
</evidence>
<dbReference type="Pfam" id="PF00072">
    <property type="entry name" value="Response_reg"/>
    <property type="match status" value="1"/>
</dbReference>
<proteinExistence type="predicted"/>
<dbReference type="InterPro" id="IPR050595">
    <property type="entry name" value="Bact_response_regulator"/>
</dbReference>
<dbReference type="PROSITE" id="PS50110">
    <property type="entry name" value="RESPONSE_REGULATORY"/>
    <property type="match status" value="1"/>
</dbReference>
<dbReference type="PANTHER" id="PTHR44591">
    <property type="entry name" value="STRESS RESPONSE REGULATOR PROTEIN 1"/>
    <property type="match status" value="1"/>
</dbReference>
<feature type="domain" description="Response regulatory" evidence="3">
    <location>
        <begin position="15"/>
        <end position="126"/>
    </location>
</feature>
<dbReference type="EMBL" id="GL883079">
    <property type="protein sequence ID" value="EGF90475.1"/>
    <property type="molecule type" value="Genomic_DNA"/>
</dbReference>
<dbReference type="Proteomes" id="UP000006512">
    <property type="component" value="Unassembled WGS sequence"/>
</dbReference>
<dbReference type="HOGENOM" id="CLU_000445_69_11_5"/>